<dbReference type="SUPFAM" id="SSF48371">
    <property type="entry name" value="ARM repeat"/>
    <property type="match status" value="1"/>
</dbReference>
<dbReference type="InterPro" id="IPR011989">
    <property type="entry name" value="ARM-like"/>
</dbReference>
<dbReference type="InterPro" id="IPR000225">
    <property type="entry name" value="Armadillo"/>
</dbReference>
<evidence type="ECO:0000256" key="2">
    <source>
        <dbReference type="ARBA" id="ARBA00022786"/>
    </source>
</evidence>
<name>A0A0D2ZSE2_BRAOL</name>
<dbReference type="STRING" id="109376.A0A0D2ZSE2"/>
<dbReference type="HOGENOM" id="CLU_006348_2_1_1"/>
<dbReference type="Gene3D" id="1.25.10.10">
    <property type="entry name" value="Leucine-rich Repeat Variant"/>
    <property type="match status" value="1"/>
</dbReference>
<accession>A0A0D2ZSE2</accession>
<reference evidence="3" key="1">
    <citation type="journal article" date="2014" name="Genome Biol.">
        <title>Transcriptome and methylome profiling reveals relics of genome dominance in the mesopolyploid Brassica oleracea.</title>
        <authorList>
            <person name="Parkin I.A."/>
            <person name="Koh C."/>
            <person name="Tang H."/>
            <person name="Robinson S.J."/>
            <person name="Kagale S."/>
            <person name="Clarke W.E."/>
            <person name="Town C.D."/>
            <person name="Nixon J."/>
            <person name="Krishnakumar V."/>
            <person name="Bidwell S.L."/>
            <person name="Denoeud F."/>
            <person name="Belcram H."/>
            <person name="Links M.G."/>
            <person name="Just J."/>
            <person name="Clarke C."/>
            <person name="Bender T."/>
            <person name="Huebert T."/>
            <person name="Mason A.S."/>
            <person name="Pires J.C."/>
            <person name="Barker G."/>
            <person name="Moore J."/>
            <person name="Walley P.G."/>
            <person name="Manoli S."/>
            <person name="Batley J."/>
            <person name="Edwards D."/>
            <person name="Nelson M.N."/>
            <person name="Wang X."/>
            <person name="Paterson A.H."/>
            <person name="King G."/>
            <person name="Bancroft I."/>
            <person name="Chalhoub B."/>
            <person name="Sharpe A.G."/>
        </authorList>
    </citation>
    <scope>NUCLEOTIDE SEQUENCE [LARGE SCALE GENOMIC DNA]</scope>
    <source>
        <strain evidence="3">cv. TO1000</strain>
    </source>
</reference>
<dbReference type="InterPro" id="IPR016024">
    <property type="entry name" value="ARM-type_fold"/>
</dbReference>
<protein>
    <recommendedName>
        <fullName evidence="5">Armadillo repeat-containing domain-containing protein</fullName>
    </recommendedName>
</protein>
<dbReference type="PANTHER" id="PTHR23315">
    <property type="entry name" value="U BOX DOMAIN-CONTAINING"/>
    <property type="match status" value="1"/>
</dbReference>
<dbReference type="EnsemblPlants" id="Bo00939s010.1">
    <property type="protein sequence ID" value="Bo00939s010.1"/>
    <property type="gene ID" value="Bo00939s010"/>
</dbReference>
<proteinExistence type="predicted"/>
<dbReference type="Proteomes" id="UP000032141">
    <property type="component" value="Unassembled WGS sequence"/>
</dbReference>
<dbReference type="Gramene" id="Bo00939s010.1">
    <property type="protein sequence ID" value="Bo00939s010.1"/>
    <property type="gene ID" value="Bo00939s010"/>
</dbReference>
<reference evidence="3" key="2">
    <citation type="submission" date="2015-06" db="UniProtKB">
        <authorList>
            <consortium name="EnsemblPlants"/>
        </authorList>
    </citation>
    <scope>IDENTIFICATION</scope>
</reference>
<keyword evidence="1" id="KW-0677">Repeat</keyword>
<keyword evidence="4" id="KW-1185">Reference proteome</keyword>
<organism evidence="3 4">
    <name type="scientific">Brassica oleracea var. oleracea</name>
    <dbReference type="NCBI Taxonomy" id="109376"/>
    <lineage>
        <taxon>Eukaryota</taxon>
        <taxon>Viridiplantae</taxon>
        <taxon>Streptophyta</taxon>
        <taxon>Embryophyta</taxon>
        <taxon>Tracheophyta</taxon>
        <taxon>Spermatophyta</taxon>
        <taxon>Magnoliopsida</taxon>
        <taxon>eudicotyledons</taxon>
        <taxon>Gunneridae</taxon>
        <taxon>Pentapetalae</taxon>
        <taxon>rosids</taxon>
        <taxon>malvids</taxon>
        <taxon>Brassicales</taxon>
        <taxon>Brassicaceae</taxon>
        <taxon>Brassiceae</taxon>
        <taxon>Brassica</taxon>
    </lineage>
</organism>
<evidence type="ECO:0000313" key="3">
    <source>
        <dbReference type="EnsemblPlants" id="Bo00939s010.1"/>
    </source>
</evidence>
<dbReference type="Pfam" id="PF00514">
    <property type="entry name" value="Arm"/>
    <property type="match status" value="1"/>
</dbReference>
<dbReference type="PANTHER" id="PTHR23315:SF64">
    <property type="entry name" value="ARM REPEAT SUPERFAMILY PROTEIN"/>
    <property type="match status" value="1"/>
</dbReference>
<keyword evidence="2" id="KW-0833">Ubl conjugation pathway</keyword>
<dbReference type="OMA" id="MEMNIEA"/>
<evidence type="ECO:0000313" key="4">
    <source>
        <dbReference type="Proteomes" id="UP000032141"/>
    </source>
</evidence>
<evidence type="ECO:0000256" key="1">
    <source>
        <dbReference type="ARBA" id="ARBA00022737"/>
    </source>
</evidence>
<dbReference type="AlphaFoldDB" id="A0A0D2ZSE2"/>
<dbReference type="eggNOG" id="KOG0167">
    <property type="taxonomic scope" value="Eukaryota"/>
</dbReference>
<sequence length="284" mass="31058">MDTESRTNPASLFLAREAVFMEMNIEAEIRERVNMGLGRRLLLSCASDNSDDLVAHLDSSCSIDEQKQATMEIRLLSKNKPENASKSPKPEGVTAIMNLSLCDEKKDLIASSGAKPLVRVLKMGTPTAKVNAACALLRRSQVEDNKVAIRRSGVIPLLVNLVETRGFRAKKNASTTLYSLCSAKENKLRAVQSGIMKPLVDKSAFMMGLLMSVPESKPVILVEEFRFEESVVYRTMVAREGAIPPLVALTQAGTSQAMQKADSLIEFLRQPRSVSSNGGRSSQL</sequence>
<evidence type="ECO:0008006" key="5">
    <source>
        <dbReference type="Google" id="ProtNLM"/>
    </source>
</evidence>